<accession>A0A6M5Z4F5</accession>
<dbReference type="Proteomes" id="UP000503447">
    <property type="component" value="Chromosome"/>
</dbReference>
<organism evidence="1 2">
    <name type="scientific">Frigoriglobus tundricola</name>
    <dbReference type="NCBI Taxonomy" id="2774151"/>
    <lineage>
        <taxon>Bacteria</taxon>
        <taxon>Pseudomonadati</taxon>
        <taxon>Planctomycetota</taxon>
        <taxon>Planctomycetia</taxon>
        <taxon>Gemmatales</taxon>
        <taxon>Gemmataceae</taxon>
        <taxon>Frigoriglobus</taxon>
    </lineage>
</organism>
<protein>
    <submittedName>
        <fullName evidence="1">Uncharacterized protein</fullName>
    </submittedName>
</protein>
<gene>
    <name evidence="1" type="ORF">FTUN_8954</name>
</gene>
<dbReference type="RefSeq" id="WP_171475884.1">
    <property type="nucleotide sequence ID" value="NZ_CP053452.2"/>
</dbReference>
<proteinExistence type="predicted"/>
<sequence length="176" mass="19647">MDHRASAAGLLFALASSYSALSFVAPEWTRQAGLDFWNHARVTAWAREEETRHRELASEADQLQHRRAVYDQIARDVCERRVSVRDAIGHLMGIVEADSHWLAAASERYRSAGRPPPPSDRAAVALLLRLRIELVLVRAKKAGDTDRVSLVTARLASFDGEVRELVEEPTIARAKP</sequence>
<keyword evidence="2" id="KW-1185">Reference proteome</keyword>
<evidence type="ECO:0000313" key="2">
    <source>
        <dbReference type="Proteomes" id="UP000503447"/>
    </source>
</evidence>
<evidence type="ECO:0000313" key="1">
    <source>
        <dbReference type="EMBL" id="QJX01310.1"/>
    </source>
</evidence>
<dbReference type="EMBL" id="CP053452">
    <property type="protein sequence ID" value="QJX01310.1"/>
    <property type="molecule type" value="Genomic_DNA"/>
</dbReference>
<dbReference type="AlphaFoldDB" id="A0A6M5Z4F5"/>
<name>A0A6M5Z4F5_9BACT</name>
<reference evidence="2" key="1">
    <citation type="submission" date="2020-05" db="EMBL/GenBank/DDBJ databases">
        <title>Frigoriglobus tundricola gen. nov., sp. nov., a psychrotolerant cellulolytic planctomycete of the family Gemmataceae with two divergent copies of 16S rRNA gene.</title>
        <authorList>
            <person name="Kulichevskaya I.S."/>
            <person name="Ivanova A.A."/>
            <person name="Naumoff D.G."/>
            <person name="Beletsky A.V."/>
            <person name="Rijpstra W.I.C."/>
            <person name="Sinninghe Damste J.S."/>
            <person name="Mardanov A.V."/>
            <person name="Ravin N.V."/>
            <person name="Dedysh S.N."/>
        </authorList>
    </citation>
    <scope>NUCLEOTIDE SEQUENCE [LARGE SCALE GENOMIC DNA]</scope>
    <source>
        <strain evidence="2">PL17</strain>
    </source>
</reference>
<dbReference type="KEGG" id="ftj:FTUN_8954"/>